<dbReference type="AlphaFoldDB" id="A0A644ZF82"/>
<proteinExistence type="predicted"/>
<accession>A0A644ZF82</accession>
<sequence length="109" mass="12496">MTVGVDNRVDRADELCALGELVEVLNHVELMRNGAVDAAHLKRFQAFDRVLELVGINVDRQKAPERQTHIPKRRFLYHHAGILRRGMAEHADQTIQIILLFHLFCPFSS</sequence>
<comment type="caution">
    <text evidence="1">The sequence shown here is derived from an EMBL/GenBank/DDBJ whole genome shotgun (WGS) entry which is preliminary data.</text>
</comment>
<name>A0A644ZF82_9ZZZZ</name>
<reference evidence="1" key="1">
    <citation type="submission" date="2019-08" db="EMBL/GenBank/DDBJ databases">
        <authorList>
            <person name="Kucharzyk K."/>
            <person name="Murdoch R.W."/>
            <person name="Higgins S."/>
            <person name="Loffler F."/>
        </authorList>
    </citation>
    <scope>NUCLEOTIDE SEQUENCE</scope>
</reference>
<protein>
    <submittedName>
        <fullName evidence="1">Uncharacterized protein</fullName>
    </submittedName>
</protein>
<evidence type="ECO:0000313" key="1">
    <source>
        <dbReference type="EMBL" id="MPM39506.1"/>
    </source>
</evidence>
<gene>
    <name evidence="1" type="ORF">SDC9_86140</name>
</gene>
<dbReference type="EMBL" id="VSSQ01008666">
    <property type="protein sequence ID" value="MPM39506.1"/>
    <property type="molecule type" value="Genomic_DNA"/>
</dbReference>
<organism evidence="1">
    <name type="scientific">bioreactor metagenome</name>
    <dbReference type="NCBI Taxonomy" id="1076179"/>
    <lineage>
        <taxon>unclassified sequences</taxon>
        <taxon>metagenomes</taxon>
        <taxon>ecological metagenomes</taxon>
    </lineage>
</organism>